<dbReference type="CDD" id="cd06445">
    <property type="entry name" value="ATase"/>
    <property type="match status" value="1"/>
</dbReference>
<dbReference type="PANTHER" id="PTHR42942">
    <property type="entry name" value="6-O-METHYLGUANINE DNA METHYLTRANSFERASE"/>
    <property type="match status" value="1"/>
</dbReference>
<dbReference type="SUPFAM" id="SSF46767">
    <property type="entry name" value="Methylated DNA-protein cysteine methyltransferase, C-terminal domain"/>
    <property type="match status" value="1"/>
</dbReference>
<accession>A0A918RLU6</accession>
<feature type="domain" description="Methylated-DNA-[protein]-cysteine S-methyltransferase DNA binding" evidence="2">
    <location>
        <begin position="5"/>
        <end position="85"/>
    </location>
</feature>
<dbReference type="GO" id="GO:0006281">
    <property type="term" value="P:DNA repair"/>
    <property type="evidence" value="ECO:0007669"/>
    <property type="project" value="InterPro"/>
</dbReference>
<dbReference type="Proteomes" id="UP000614811">
    <property type="component" value="Unassembled WGS sequence"/>
</dbReference>
<keyword evidence="1" id="KW-0227">DNA damage</keyword>
<keyword evidence="3" id="KW-0489">Methyltransferase</keyword>
<evidence type="ECO:0000259" key="2">
    <source>
        <dbReference type="Pfam" id="PF01035"/>
    </source>
</evidence>
<dbReference type="GO" id="GO:0032259">
    <property type="term" value="P:methylation"/>
    <property type="evidence" value="ECO:0007669"/>
    <property type="project" value="UniProtKB-KW"/>
</dbReference>
<evidence type="ECO:0000313" key="4">
    <source>
        <dbReference type="Proteomes" id="UP000614811"/>
    </source>
</evidence>
<dbReference type="PANTHER" id="PTHR42942:SF1">
    <property type="entry name" value="ALKYLTRANSFERASE-LIKE PROTEIN 1"/>
    <property type="match status" value="1"/>
</dbReference>
<reference evidence="3" key="2">
    <citation type="submission" date="2020-09" db="EMBL/GenBank/DDBJ databases">
        <authorList>
            <person name="Sun Q."/>
            <person name="Kim S."/>
        </authorList>
    </citation>
    <scope>NUCLEOTIDE SEQUENCE</scope>
    <source>
        <strain evidence="3">KCTC 12711</strain>
    </source>
</reference>
<dbReference type="InterPro" id="IPR014048">
    <property type="entry name" value="MethylDNA_cys_MeTrfase_DNA-bd"/>
</dbReference>
<evidence type="ECO:0000313" key="3">
    <source>
        <dbReference type="EMBL" id="GHA01383.1"/>
    </source>
</evidence>
<keyword evidence="3" id="KW-0808">Transferase</keyword>
<proteinExistence type="predicted"/>
<evidence type="ECO:0000256" key="1">
    <source>
        <dbReference type="ARBA" id="ARBA00022763"/>
    </source>
</evidence>
<keyword evidence="4" id="KW-1185">Reference proteome</keyword>
<dbReference type="GO" id="GO:0008168">
    <property type="term" value="F:methyltransferase activity"/>
    <property type="evidence" value="ECO:0007669"/>
    <property type="project" value="UniProtKB-KW"/>
</dbReference>
<dbReference type="NCBIfam" id="TIGR00589">
    <property type="entry name" value="ogt"/>
    <property type="match status" value="1"/>
</dbReference>
<dbReference type="InterPro" id="IPR036217">
    <property type="entry name" value="MethylDNA_cys_MeTrfase_DNAb"/>
</dbReference>
<sequence>MSGYYAQVYEVVRAVPSGRVVTYGQVAQLIGRPRHARQIGYALSALPAGHDVPWHRVVNAKGEVSRRAVVDYEAYQRMLLEDEGIEFDCAGRIELQRYQWLPPVDCL</sequence>
<dbReference type="InterPro" id="IPR036388">
    <property type="entry name" value="WH-like_DNA-bd_sf"/>
</dbReference>
<dbReference type="AlphaFoldDB" id="A0A918RLU6"/>
<dbReference type="EMBL" id="BMXA01000001">
    <property type="protein sequence ID" value="GHA01383.1"/>
    <property type="molecule type" value="Genomic_DNA"/>
</dbReference>
<gene>
    <name evidence="3" type="ORF">GCM10008090_08150</name>
</gene>
<comment type="caution">
    <text evidence="3">The sequence shown here is derived from an EMBL/GenBank/DDBJ whole genome shotgun (WGS) entry which is preliminary data.</text>
</comment>
<organism evidence="3 4">
    <name type="scientific">Arenicella chitinivorans</name>
    <dbReference type="NCBI Taxonomy" id="1329800"/>
    <lineage>
        <taxon>Bacteria</taxon>
        <taxon>Pseudomonadati</taxon>
        <taxon>Pseudomonadota</taxon>
        <taxon>Gammaproteobacteria</taxon>
        <taxon>Arenicellales</taxon>
        <taxon>Arenicellaceae</taxon>
        <taxon>Arenicella</taxon>
    </lineage>
</organism>
<dbReference type="Pfam" id="PF01035">
    <property type="entry name" value="DNA_binding_1"/>
    <property type="match status" value="1"/>
</dbReference>
<name>A0A918RLU6_9GAMM</name>
<dbReference type="InterPro" id="IPR052520">
    <property type="entry name" value="ATL_DNA_repair"/>
</dbReference>
<reference evidence="3" key="1">
    <citation type="journal article" date="2014" name="Int. J. Syst. Evol. Microbiol.">
        <title>Complete genome sequence of Corynebacterium casei LMG S-19264T (=DSM 44701T), isolated from a smear-ripened cheese.</title>
        <authorList>
            <consortium name="US DOE Joint Genome Institute (JGI-PGF)"/>
            <person name="Walter F."/>
            <person name="Albersmeier A."/>
            <person name="Kalinowski J."/>
            <person name="Ruckert C."/>
        </authorList>
    </citation>
    <scope>NUCLEOTIDE SEQUENCE</scope>
    <source>
        <strain evidence="3">KCTC 12711</strain>
    </source>
</reference>
<dbReference type="RefSeq" id="WP_189398715.1">
    <property type="nucleotide sequence ID" value="NZ_BMXA01000001.1"/>
</dbReference>
<dbReference type="Gene3D" id="1.10.10.10">
    <property type="entry name" value="Winged helix-like DNA-binding domain superfamily/Winged helix DNA-binding domain"/>
    <property type="match status" value="1"/>
</dbReference>
<protein>
    <submittedName>
        <fullName evidence="3">Methyltransferase</fullName>
    </submittedName>
</protein>